<reference evidence="2" key="1">
    <citation type="submission" date="2015-07" db="EMBL/GenBank/DDBJ databases">
        <title>Genome sequencing project for genomic taxonomy and phylogenomics of Bacillus-like bacteria.</title>
        <authorList>
            <person name="Liu B."/>
            <person name="Wang J."/>
            <person name="Zhu Y."/>
            <person name="Liu G."/>
            <person name="Chen Q."/>
            <person name="Chen Z."/>
            <person name="Lan J."/>
            <person name="Che J."/>
            <person name="Ge C."/>
            <person name="Shi H."/>
            <person name="Pan Z."/>
            <person name="Liu X."/>
        </authorList>
    </citation>
    <scope>NUCLEOTIDE SEQUENCE [LARGE SCALE GENOMIC DNA]</scope>
    <source>
        <strain evidence="2">FJAT-27997</strain>
    </source>
</reference>
<keyword evidence="2" id="KW-1185">Reference proteome</keyword>
<evidence type="ECO:0000313" key="1">
    <source>
        <dbReference type="EMBL" id="KMY48360.1"/>
    </source>
</evidence>
<accession>A0A0K9GNX8</accession>
<proteinExistence type="predicted"/>
<sequence length="69" mass="7916">MVAYKTEELHSILVIKENGFSFVTIGTVMLLPNYFVQELTVQDILVLMANMSEMNKNLHIFCLLIIINI</sequence>
<organism evidence="1 2">
    <name type="scientific">Peribacillus loiseleuriae</name>
    <dbReference type="NCBI Taxonomy" id="1679170"/>
    <lineage>
        <taxon>Bacteria</taxon>
        <taxon>Bacillati</taxon>
        <taxon>Bacillota</taxon>
        <taxon>Bacilli</taxon>
        <taxon>Bacillales</taxon>
        <taxon>Bacillaceae</taxon>
        <taxon>Peribacillus</taxon>
    </lineage>
</organism>
<comment type="caution">
    <text evidence="1">The sequence shown here is derived from an EMBL/GenBank/DDBJ whole genome shotgun (WGS) entry which is preliminary data.</text>
</comment>
<evidence type="ECO:0000313" key="2">
    <source>
        <dbReference type="Proteomes" id="UP000037146"/>
    </source>
</evidence>
<gene>
    <name evidence="1" type="ORF">AC625_01530</name>
</gene>
<name>A0A0K9GNX8_9BACI</name>
<dbReference type="PATRIC" id="fig|1679170.3.peg.286"/>
<protein>
    <submittedName>
        <fullName evidence="1">Uncharacterized protein</fullName>
    </submittedName>
</protein>
<dbReference type="Proteomes" id="UP000037146">
    <property type="component" value="Unassembled WGS sequence"/>
</dbReference>
<dbReference type="AlphaFoldDB" id="A0A0K9GNX8"/>
<dbReference type="EMBL" id="LFZW01000001">
    <property type="protein sequence ID" value="KMY48360.1"/>
    <property type="molecule type" value="Genomic_DNA"/>
</dbReference>